<dbReference type="EMBL" id="BLAL01000257">
    <property type="protein sequence ID" value="GES97316.1"/>
    <property type="molecule type" value="Genomic_DNA"/>
</dbReference>
<proteinExistence type="predicted"/>
<organism evidence="1 3">
    <name type="scientific">Rhizophagus clarus</name>
    <dbReference type="NCBI Taxonomy" id="94130"/>
    <lineage>
        <taxon>Eukaryota</taxon>
        <taxon>Fungi</taxon>
        <taxon>Fungi incertae sedis</taxon>
        <taxon>Mucoromycota</taxon>
        <taxon>Glomeromycotina</taxon>
        <taxon>Glomeromycetes</taxon>
        <taxon>Glomerales</taxon>
        <taxon>Glomeraceae</taxon>
        <taxon>Rhizophagus</taxon>
    </lineage>
</organism>
<reference evidence="1 3" key="1">
    <citation type="submission" date="2017-11" db="EMBL/GenBank/DDBJ databases">
        <title>The genome of Rhizophagus clarus HR1 reveals common genetic basis of auxotrophy among arbuscular mycorrhizal fungi.</title>
        <authorList>
            <person name="Kobayashi Y."/>
        </authorList>
    </citation>
    <scope>NUCLEOTIDE SEQUENCE [LARGE SCALE GENOMIC DNA]</scope>
    <source>
        <strain evidence="1 3">HR1</strain>
    </source>
</reference>
<dbReference type="Proteomes" id="UP000247702">
    <property type="component" value="Unassembled WGS sequence"/>
</dbReference>
<dbReference type="EMBL" id="BEXD01002447">
    <property type="protein sequence ID" value="GBB98353.1"/>
    <property type="molecule type" value="Genomic_DNA"/>
</dbReference>
<evidence type="ECO:0000313" key="2">
    <source>
        <dbReference type="EMBL" id="GES97316.1"/>
    </source>
</evidence>
<dbReference type="Proteomes" id="UP000615446">
    <property type="component" value="Unassembled WGS sequence"/>
</dbReference>
<evidence type="ECO:0000313" key="1">
    <source>
        <dbReference type="EMBL" id="GBB98353.1"/>
    </source>
</evidence>
<keyword evidence="3" id="KW-1185">Reference proteome</keyword>
<dbReference type="AlphaFoldDB" id="A0A2Z6R7Z8"/>
<reference evidence="2" key="2">
    <citation type="submission" date="2019-10" db="EMBL/GenBank/DDBJ databases">
        <title>Conservation and host-specific expression of non-tandemly repeated heterogenous ribosome RNA gene in arbuscular mycorrhizal fungi.</title>
        <authorList>
            <person name="Maeda T."/>
            <person name="Kobayashi Y."/>
            <person name="Nakagawa T."/>
            <person name="Ezawa T."/>
            <person name="Yamaguchi K."/>
            <person name="Bino T."/>
            <person name="Nishimoto Y."/>
            <person name="Shigenobu S."/>
            <person name="Kawaguchi M."/>
        </authorList>
    </citation>
    <scope>NUCLEOTIDE SEQUENCE</scope>
    <source>
        <strain evidence="2">HR1</strain>
    </source>
</reference>
<gene>
    <name evidence="2" type="ORF">RCL2_002390100</name>
    <name evidence="1" type="ORF">RclHR1_03200003</name>
</gene>
<name>A0A2Z6R7Z8_9GLOM</name>
<sequence>MFFSKKLLKILNATVASKQSYCLITIFKYVSKRDYDGHIIIFFFYIIRYYKHNEKQLSHLRVAAVTQIIQSRHKEAVIINNNTSN</sequence>
<evidence type="ECO:0000313" key="3">
    <source>
        <dbReference type="Proteomes" id="UP000247702"/>
    </source>
</evidence>
<protein>
    <submittedName>
        <fullName evidence="1">Uncharacterized protein</fullName>
    </submittedName>
</protein>
<comment type="caution">
    <text evidence="1">The sequence shown here is derived from an EMBL/GenBank/DDBJ whole genome shotgun (WGS) entry which is preliminary data.</text>
</comment>
<accession>A0A2Z6R7Z8</accession>